<keyword evidence="1" id="KW-0175">Coiled coil</keyword>
<dbReference type="RefSeq" id="WP_090732537.1">
    <property type="nucleotide sequence ID" value="NZ_FOHO01000002.1"/>
</dbReference>
<dbReference type="AlphaFoldDB" id="A0A1I0AI33"/>
<dbReference type="EMBL" id="FOHO01000002">
    <property type="protein sequence ID" value="SES93871.1"/>
    <property type="molecule type" value="Genomic_DNA"/>
</dbReference>
<keyword evidence="2" id="KW-1133">Transmembrane helix</keyword>
<accession>A0A1I0AI33</accession>
<organism evidence="3 4">
    <name type="scientific">Paracoccus homiensis</name>
    <dbReference type="NCBI Taxonomy" id="364199"/>
    <lineage>
        <taxon>Bacteria</taxon>
        <taxon>Pseudomonadati</taxon>
        <taxon>Pseudomonadota</taxon>
        <taxon>Alphaproteobacteria</taxon>
        <taxon>Rhodobacterales</taxon>
        <taxon>Paracoccaceae</taxon>
        <taxon>Paracoccus</taxon>
    </lineage>
</organism>
<dbReference type="Proteomes" id="UP000199180">
    <property type="component" value="Unassembled WGS sequence"/>
</dbReference>
<feature type="coiled-coil region" evidence="1">
    <location>
        <begin position="42"/>
        <end position="108"/>
    </location>
</feature>
<protein>
    <submittedName>
        <fullName evidence="3">Uncharacterized protein</fullName>
    </submittedName>
</protein>
<dbReference type="OrthoDB" id="7870250at2"/>
<feature type="transmembrane region" description="Helical" evidence="2">
    <location>
        <begin position="6"/>
        <end position="28"/>
    </location>
</feature>
<evidence type="ECO:0000256" key="2">
    <source>
        <dbReference type="SAM" id="Phobius"/>
    </source>
</evidence>
<dbReference type="PROSITE" id="PS51257">
    <property type="entry name" value="PROKAR_LIPOPROTEIN"/>
    <property type="match status" value="1"/>
</dbReference>
<sequence length="109" mass="12608">MNRTEFITATAVILFSAFVLGWFACWVVQRLARPTNANMGELDHMAQQLHDAEETRDQAIAQLEDSEARLNSRLRETEAELQAAMDGLRESRNEVEELRDYIEKKLARR</sequence>
<dbReference type="STRING" id="364199.SAMN04489858_102245"/>
<keyword evidence="2" id="KW-0472">Membrane</keyword>
<gene>
    <name evidence="3" type="ORF">SAMN04489858_102245</name>
</gene>
<keyword evidence="4" id="KW-1185">Reference proteome</keyword>
<name>A0A1I0AI33_9RHOB</name>
<evidence type="ECO:0000313" key="4">
    <source>
        <dbReference type="Proteomes" id="UP000199180"/>
    </source>
</evidence>
<evidence type="ECO:0000313" key="3">
    <source>
        <dbReference type="EMBL" id="SES93871.1"/>
    </source>
</evidence>
<proteinExistence type="predicted"/>
<reference evidence="3 4" key="1">
    <citation type="submission" date="2016-10" db="EMBL/GenBank/DDBJ databases">
        <authorList>
            <person name="de Groot N.N."/>
        </authorList>
    </citation>
    <scope>NUCLEOTIDE SEQUENCE [LARGE SCALE GENOMIC DNA]</scope>
    <source>
        <strain evidence="3 4">DSM 17862</strain>
    </source>
</reference>
<evidence type="ECO:0000256" key="1">
    <source>
        <dbReference type="SAM" id="Coils"/>
    </source>
</evidence>
<keyword evidence="2" id="KW-0812">Transmembrane</keyword>